<comment type="caution">
    <text evidence="1">The sequence shown here is derived from an EMBL/GenBank/DDBJ whole genome shotgun (WGS) entry which is preliminary data.</text>
</comment>
<dbReference type="AlphaFoldDB" id="A0AAD5WIW5"/>
<keyword evidence="2" id="KW-1185">Reference proteome</keyword>
<reference evidence="1" key="1">
    <citation type="submission" date="2021-06" db="EMBL/GenBank/DDBJ databases">
        <title>Parelaphostrongylus tenuis whole genome reference sequence.</title>
        <authorList>
            <person name="Garwood T.J."/>
            <person name="Larsen P.A."/>
            <person name="Fountain-Jones N.M."/>
            <person name="Garbe J.R."/>
            <person name="Macchietto M.G."/>
            <person name="Kania S.A."/>
            <person name="Gerhold R.W."/>
            <person name="Richards J.E."/>
            <person name="Wolf T.M."/>
        </authorList>
    </citation>
    <scope>NUCLEOTIDE SEQUENCE</scope>
    <source>
        <strain evidence="1">MNPRO001-30</strain>
        <tissue evidence="1">Meninges</tissue>
    </source>
</reference>
<evidence type="ECO:0000313" key="2">
    <source>
        <dbReference type="Proteomes" id="UP001196413"/>
    </source>
</evidence>
<name>A0AAD5WIW5_PARTN</name>
<protein>
    <submittedName>
        <fullName evidence="1">Uncharacterized protein</fullName>
    </submittedName>
</protein>
<proteinExistence type="predicted"/>
<dbReference type="EMBL" id="JAHQIW010007006">
    <property type="protein sequence ID" value="KAJ1371586.1"/>
    <property type="molecule type" value="Genomic_DNA"/>
</dbReference>
<sequence length="115" mass="13165">MLIYHVRLLAKLPKQLKLTQIECEELDKAKIATTEGLTAATFVESRRRVGERASTLNYMASILERTLYEIAIARDSAQLRSAEEEYEGYPNPEEAIVIAYTYSSIFRTRIVVFNC</sequence>
<organism evidence="1 2">
    <name type="scientific">Parelaphostrongylus tenuis</name>
    <name type="common">Meningeal worm</name>
    <dbReference type="NCBI Taxonomy" id="148309"/>
    <lineage>
        <taxon>Eukaryota</taxon>
        <taxon>Metazoa</taxon>
        <taxon>Ecdysozoa</taxon>
        <taxon>Nematoda</taxon>
        <taxon>Chromadorea</taxon>
        <taxon>Rhabditida</taxon>
        <taxon>Rhabditina</taxon>
        <taxon>Rhabditomorpha</taxon>
        <taxon>Strongyloidea</taxon>
        <taxon>Metastrongylidae</taxon>
        <taxon>Parelaphostrongylus</taxon>
    </lineage>
</organism>
<gene>
    <name evidence="1" type="ORF">KIN20_033561</name>
</gene>
<evidence type="ECO:0000313" key="1">
    <source>
        <dbReference type="EMBL" id="KAJ1371586.1"/>
    </source>
</evidence>
<accession>A0AAD5WIW5</accession>
<dbReference type="Proteomes" id="UP001196413">
    <property type="component" value="Unassembled WGS sequence"/>
</dbReference>